<feature type="domain" description="HTH lacI-type" evidence="4">
    <location>
        <begin position="3"/>
        <end position="57"/>
    </location>
</feature>
<dbReference type="PROSITE" id="PS50932">
    <property type="entry name" value="HTH_LACI_2"/>
    <property type="match status" value="1"/>
</dbReference>
<protein>
    <submittedName>
        <fullName evidence="5">LacI family DNA-binding transcriptional regulator</fullName>
    </submittedName>
</protein>
<dbReference type="Gene3D" id="1.10.260.40">
    <property type="entry name" value="lambda repressor-like DNA-binding domains"/>
    <property type="match status" value="1"/>
</dbReference>
<dbReference type="Gene3D" id="3.40.50.2300">
    <property type="match status" value="2"/>
</dbReference>
<evidence type="ECO:0000259" key="4">
    <source>
        <dbReference type="PROSITE" id="PS50932"/>
    </source>
</evidence>
<dbReference type="GO" id="GO:0003700">
    <property type="term" value="F:DNA-binding transcription factor activity"/>
    <property type="evidence" value="ECO:0007669"/>
    <property type="project" value="TreeGrafter"/>
</dbReference>
<sequence length="340" mass="37198">MSVTIKQISEISGVSRGTVDRVLHGRGRVSPEKEALVRRVAEQLGYKPNLAGKALAARKKSYTIGVLLTAEGVSFFDEVIRGVRQAAGELADYGITVIVKTIKGYNSAVQLREMEALRRQVNALILNPINEPEIVAEINALAKDGVPVITLNTDVEESRRLCYIGPDYQKSGEAACGMMGLLLAGMGKIGILTGSVKILGHNQRIAGVRGVIRERLPGLIVEDLDETGDDDIRAYAAASRMLRNHPDLDGLILVAAGSYGVCRAVLELPERDRPRIVSMDCVPTTVEMLKRGVIQATVCQQPFTQGYQAVQQAFRYLVQGEIPSEERIFMETEIRIRETV</sequence>
<dbReference type="Proteomes" id="UP000824002">
    <property type="component" value="Unassembled WGS sequence"/>
</dbReference>
<dbReference type="PANTHER" id="PTHR30146:SF152">
    <property type="entry name" value="TRANSCRIPTIONAL REGULATORY PROTEIN"/>
    <property type="match status" value="1"/>
</dbReference>
<evidence type="ECO:0000256" key="1">
    <source>
        <dbReference type="ARBA" id="ARBA00023015"/>
    </source>
</evidence>
<accession>A0A9D1FNL4</accession>
<dbReference type="InterPro" id="IPR000843">
    <property type="entry name" value="HTH_LacI"/>
</dbReference>
<name>A0A9D1FNL4_9FIRM</name>
<dbReference type="InterPro" id="IPR010982">
    <property type="entry name" value="Lambda_DNA-bd_dom_sf"/>
</dbReference>
<evidence type="ECO:0000313" key="5">
    <source>
        <dbReference type="EMBL" id="HIS77126.1"/>
    </source>
</evidence>
<dbReference type="Pfam" id="PF13407">
    <property type="entry name" value="Peripla_BP_4"/>
    <property type="match status" value="1"/>
</dbReference>
<dbReference type="AlphaFoldDB" id="A0A9D1FNL4"/>
<dbReference type="Pfam" id="PF00356">
    <property type="entry name" value="LacI"/>
    <property type="match status" value="1"/>
</dbReference>
<dbReference type="InterPro" id="IPR028082">
    <property type="entry name" value="Peripla_BP_I"/>
</dbReference>
<keyword evidence="1" id="KW-0805">Transcription regulation</keyword>
<dbReference type="SMART" id="SM00354">
    <property type="entry name" value="HTH_LACI"/>
    <property type="match status" value="1"/>
</dbReference>
<dbReference type="SUPFAM" id="SSF47413">
    <property type="entry name" value="lambda repressor-like DNA-binding domains"/>
    <property type="match status" value="1"/>
</dbReference>
<dbReference type="EMBL" id="DVJP01000066">
    <property type="protein sequence ID" value="HIS77126.1"/>
    <property type="molecule type" value="Genomic_DNA"/>
</dbReference>
<dbReference type="GO" id="GO:0000976">
    <property type="term" value="F:transcription cis-regulatory region binding"/>
    <property type="evidence" value="ECO:0007669"/>
    <property type="project" value="TreeGrafter"/>
</dbReference>
<organism evidence="5 6">
    <name type="scientific">Candidatus Merdivicinus excrementipullorum</name>
    <dbReference type="NCBI Taxonomy" id="2840867"/>
    <lineage>
        <taxon>Bacteria</taxon>
        <taxon>Bacillati</taxon>
        <taxon>Bacillota</taxon>
        <taxon>Clostridia</taxon>
        <taxon>Eubacteriales</taxon>
        <taxon>Oscillospiraceae</taxon>
        <taxon>Oscillospiraceae incertae sedis</taxon>
        <taxon>Candidatus Merdivicinus</taxon>
    </lineage>
</organism>
<evidence type="ECO:0000256" key="3">
    <source>
        <dbReference type="ARBA" id="ARBA00023163"/>
    </source>
</evidence>
<proteinExistence type="predicted"/>
<gene>
    <name evidence="5" type="ORF">IAB51_10035</name>
</gene>
<dbReference type="InterPro" id="IPR025997">
    <property type="entry name" value="SBP_2_dom"/>
</dbReference>
<keyword evidence="3" id="KW-0804">Transcription</keyword>
<comment type="caution">
    <text evidence="5">The sequence shown here is derived from an EMBL/GenBank/DDBJ whole genome shotgun (WGS) entry which is preliminary data.</text>
</comment>
<reference evidence="5" key="2">
    <citation type="journal article" date="2021" name="PeerJ">
        <title>Extensive microbial diversity within the chicken gut microbiome revealed by metagenomics and culture.</title>
        <authorList>
            <person name="Gilroy R."/>
            <person name="Ravi A."/>
            <person name="Getino M."/>
            <person name="Pursley I."/>
            <person name="Horton D.L."/>
            <person name="Alikhan N.F."/>
            <person name="Baker D."/>
            <person name="Gharbi K."/>
            <person name="Hall N."/>
            <person name="Watson M."/>
            <person name="Adriaenssens E.M."/>
            <person name="Foster-Nyarko E."/>
            <person name="Jarju S."/>
            <person name="Secka A."/>
            <person name="Antonio M."/>
            <person name="Oren A."/>
            <person name="Chaudhuri R.R."/>
            <person name="La Ragione R."/>
            <person name="Hildebrand F."/>
            <person name="Pallen M.J."/>
        </authorList>
    </citation>
    <scope>NUCLEOTIDE SEQUENCE</scope>
    <source>
        <strain evidence="5">CHK199-13235</strain>
    </source>
</reference>
<dbReference type="SUPFAM" id="SSF53822">
    <property type="entry name" value="Periplasmic binding protein-like I"/>
    <property type="match status" value="1"/>
</dbReference>
<dbReference type="CDD" id="cd01392">
    <property type="entry name" value="HTH_LacI"/>
    <property type="match status" value="1"/>
</dbReference>
<keyword evidence="2 5" id="KW-0238">DNA-binding</keyword>
<dbReference type="PANTHER" id="PTHR30146">
    <property type="entry name" value="LACI-RELATED TRANSCRIPTIONAL REPRESSOR"/>
    <property type="match status" value="1"/>
</dbReference>
<dbReference type="CDD" id="cd06307">
    <property type="entry name" value="PBP1_sugar_binding"/>
    <property type="match status" value="1"/>
</dbReference>
<reference evidence="5" key="1">
    <citation type="submission" date="2020-10" db="EMBL/GenBank/DDBJ databases">
        <authorList>
            <person name="Gilroy R."/>
        </authorList>
    </citation>
    <scope>NUCLEOTIDE SEQUENCE</scope>
    <source>
        <strain evidence="5">CHK199-13235</strain>
    </source>
</reference>
<evidence type="ECO:0000313" key="6">
    <source>
        <dbReference type="Proteomes" id="UP000824002"/>
    </source>
</evidence>
<evidence type="ECO:0000256" key="2">
    <source>
        <dbReference type="ARBA" id="ARBA00023125"/>
    </source>
</evidence>